<keyword evidence="2" id="KW-1185">Reference proteome</keyword>
<evidence type="ECO:0000313" key="2">
    <source>
        <dbReference type="Proteomes" id="UP001430953"/>
    </source>
</evidence>
<accession>A0AAW2EIW3</accession>
<proteinExistence type="predicted"/>
<organism evidence="1 2">
    <name type="scientific">Cardiocondyla obscurior</name>
    <dbReference type="NCBI Taxonomy" id="286306"/>
    <lineage>
        <taxon>Eukaryota</taxon>
        <taxon>Metazoa</taxon>
        <taxon>Ecdysozoa</taxon>
        <taxon>Arthropoda</taxon>
        <taxon>Hexapoda</taxon>
        <taxon>Insecta</taxon>
        <taxon>Pterygota</taxon>
        <taxon>Neoptera</taxon>
        <taxon>Endopterygota</taxon>
        <taxon>Hymenoptera</taxon>
        <taxon>Apocrita</taxon>
        <taxon>Aculeata</taxon>
        <taxon>Formicoidea</taxon>
        <taxon>Formicidae</taxon>
        <taxon>Myrmicinae</taxon>
        <taxon>Cardiocondyla</taxon>
    </lineage>
</organism>
<dbReference type="Proteomes" id="UP001430953">
    <property type="component" value="Unassembled WGS sequence"/>
</dbReference>
<gene>
    <name evidence="1" type="ORF">PUN28_017522</name>
</gene>
<sequence>MCHRNLSSKSLLKLIRNYLACSLNREFSSAWRNDFDFLAGAFSLAPLPAISFGPVPACR</sequence>
<reference evidence="1 2" key="1">
    <citation type="submission" date="2023-03" db="EMBL/GenBank/DDBJ databases">
        <title>High recombination rates correlate with genetic variation in Cardiocondyla obscurior ants.</title>
        <authorList>
            <person name="Errbii M."/>
        </authorList>
    </citation>
    <scope>NUCLEOTIDE SEQUENCE [LARGE SCALE GENOMIC DNA]</scope>
    <source>
        <strain evidence="1">Alpha-2009</strain>
        <tissue evidence="1">Whole body</tissue>
    </source>
</reference>
<comment type="caution">
    <text evidence="1">The sequence shown here is derived from an EMBL/GenBank/DDBJ whole genome shotgun (WGS) entry which is preliminary data.</text>
</comment>
<dbReference type="AlphaFoldDB" id="A0AAW2EIW3"/>
<dbReference type="EMBL" id="JADYXP020000021">
    <property type="protein sequence ID" value="KAL0103293.1"/>
    <property type="molecule type" value="Genomic_DNA"/>
</dbReference>
<name>A0AAW2EIW3_9HYME</name>
<protein>
    <submittedName>
        <fullName evidence="1">Uncharacterized protein</fullName>
    </submittedName>
</protein>
<evidence type="ECO:0000313" key="1">
    <source>
        <dbReference type="EMBL" id="KAL0103293.1"/>
    </source>
</evidence>